<gene>
    <name evidence="1" type="ORF">K435DRAFT_796070</name>
</gene>
<dbReference type="Proteomes" id="UP000297245">
    <property type="component" value="Unassembled WGS sequence"/>
</dbReference>
<dbReference type="AlphaFoldDB" id="A0A4S8M6P9"/>
<evidence type="ECO:0000313" key="1">
    <source>
        <dbReference type="EMBL" id="THU97979.1"/>
    </source>
</evidence>
<dbReference type="SUPFAM" id="SSF51735">
    <property type="entry name" value="NAD(P)-binding Rossmann-fold domains"/>
    <property type="match status" value="1"/>
</dbReference>
<name>A0A4S8M6P9_DENBC</name>
<protein>
    <recommendedName>
        <fullName evidence="3">NAD(P)-binding protein</fullName>
    </recommendedName>
</protein>
<dbReference type="OrthoDB" id="191139at2759"/>
<evidence type="ECO:0008006" key="3">
    <source>
        <dbReference type="Google" id="ProtNLM"/>
    </source>
</evidence>
<accession>A0A4S8M6P9</accession>
<evidence type="ECO:0000313" key="2">
    <source>
        <dbReference type="Proteomes" id="UP000297245"/>
    </source>
</evidence>
<dbReference type="Gene3D" id="3.40.50.720">
    <property type="entry name" value="NAD(P)-binding Rossmann-like Domain"/>
    <property type="match status" value="1"/>
</dbReference>
<keyword evidence="2" id="KW-1185">Reference proteome</keyword>
<sequence>MSQVKLTLRPPPNIDFVHGQSRSSDWIKKEGKEPGNGEVLWHELDLVDPRKAKASAEKFMEKEERLDILINKAGLIADRGKESMNKLDTMAVNYLGTYVFTQTSASANRARCLRCSAGSTEVALESNIKEPEEDRVPKAPPLFNPRCLKVSFPPAPSPSSSSLSGSLIAPVRLGNNSDPKSMMKTQEYSIIFMEALGKLWVAANECWIWLKVLMSDKAEMPQVLDGGGNGDGADS</sequence>
<reference evidence="1 2" key="1">
    <citation type="journal article" date="2019" name="Nat. Ecol. Evol.">
        <title>Megaphylogeny resolves global patterns of mushroom evolution.</title>
        <authorList>
            <person name="Varga T."/>
            <person name="Krizsan K."/>
            <person name="Foldi C."/>
            <person name="Dima B."/>
            <person name="Sanchez-Garcia M."/>
            <person name="Sanchez-Ramirez S."/>
            <person name="Szollosi G.J."/>
            <person name="Szarkandi J.G."/>
            <person name="Papp V."/>
            <person name="Albert L."/>
            <person name="Andreopoulos W."/>
            <person name="Angelini C."/>
            <person name="Antonin V."/>
            <person name="Barry K.W."/>
            <person name="Bougher N.L."/>
            <person name="Buchanan P."/>
            <person name="Buyck B."/>
            <person name="Bense V."/>
            <person name="Catcheside P."/>
            <person name="Chovatia M."/>
            <person name="Cooper J."/>
            <person name="Damon W."/>
            <person name="Desjardin D."/>
            <person name="Finy P."/>
            <person name="Geml J."/>
            <person name="Haridas S."/>
            <person name="Hughes K."/>
            <person name="Justo A."/>
            <person name="Karasinski D."/>
            <person name="Kautmanova I."/>
            <person name="Kiss B."/>
            <person name="Kocsube S."/>
            <person name="Kotiranta H."/>
            <person name="LaButti K.M."/>
            <person name="Lechner B.E."/>
            <person name="Liimatainen K."/>
            <person name="Lipzen A."/>
            <person name="Lukacs Z."/>
            <person name="Mihaltcheva S."/>
            <person name="Morgado L.N."/>
            <person name="Niskanen T."/>
            <person name="Noordeloos M.E."/>
            <person name="Ohm R.A."/>
            <person name="Ortiz-Santana B."/>
            <person name="Ovrebo C."/>
            <person name="Racz N."/>
            <person name="Riley R."/>
            <person name="Savchenko A."/>
            <person name="Shiryaev A."/>
            <person name="Soop K."/>
            <person name="Spirin V."/>
            <person name="Szebenyi C."/>
            <person name="Tomsovsky M."/>
            <person name="Tulloss R.E."/>
            <person name="Uehling J."/>
            <person name="Grigoriev I.V."/>
            <person name="Vagvolgyi C."/>
            <person name="Papp T."/>
            <person name="Martin F.M."/>
            <person name="Miettinen O."/>
            <person name="Hibbett D.S."/>
            <person name="Nagy L.G."/>
        </authorList>
    </citation>
    <scope>NUCLEOTIDE SEQUENCE [LARGE SCALE GENOMIC DNA]</scope>
    <source>
        <strain evidence="1 2">CBS 962.96</strain>
    </source>
</reference>
<dbReference type="EMBL" id="ML179145">
    <property type="protein sequence ID" value="THU97979.1"/>
    <property type="molecule type" value="Genomic_DNA"/>
</dbReference>
<proteinExistence type="predicted"/>
<organism evidence="1 2">
    <name type="scientific">Dendrothele bispora (strain CBS 962.96)</name>
    <dbReference type="NCBI Taxonomy" id="1314807"/>
    <lineage>
        <taxon>Eukaryota</taxon>
        <taxon>Fungi</taxon>
        <taxon>Dikarya</taxon>
        <taxon>Basidiomycota</taxon>
        <taxon>Agaricomycotina</taxon>
        <taxon>Agaricomycetes</taxon>
        <taxon>Agaricomycetidae</taxon>
        <taxon>Agaricales</taxon>
        <taxon>Agaricales incertae sedis</taxon>
        <taxon>Dendrothele</taxon>
    </lineage>
</organism>
<dbReference type="InterPro" id="IPR036291">
    <property type="entry name" value="NAD(P)-bd_dom_sf"/>
</dbReference>